<dbReference type="PANTHER" id="PTHR15954:SF4">
    <property type="entry name" value="VACUOLAR PROTEIN SORTING-ASSOCIATED PROTEIN 51 HOMOLOG"/>
    <property type="match status" value="1"/>
</dbReference>
<feature type="domain" description="Exocyst complex component EXOC2/Sec5 N-terminal" evidence="6">
    <location>
        <begin position="28"/>
        <end position="241"/>
    </location>
</feature>
<evidence type="ECO:0000256" key="3">
    <source>
        <dbReference type="ARBA" id="ARBA00022448"/>
    </source>
</evidence>
<keyword evidence="7" id="KW-1185">Reference proteome</keyword>
<evidence type="ECO:0000256" key="5">
    <source>
        <dbReference type="RuleBase" id="RU368010"/>
    </source>
</evidence>
<name>A0ABM4BK25_HYDVU</name>
<dbReference type="GeneID" id="101239621"/>
<keyword evidence="4" id="KW-0175">Coiled coil</keyword>
<sequence length="764" mass="88183">MDDEVFGDDDDASRRRKRGLLKMYYGTSQEAENKDPYDIDQAYFEHDAYLEKIFKEKTLHELMDKESEVVKQIRTLDSEMQTLVYENYNKFISATDTIKKMKSDFKRMEDEMNKLDSTLASVTEFSDKVNSALQDKRSHIAQLSGVHTLLLKLQFLFELPNRLNKCIEMKQYALAVRYYSKAQDVLNKYKHMPSFAGIHTDCEVIIQNLMKTLRSLLCNPDSTTRELTECVDLLLKLGEPNNILCDEFLTLARDKVGESLDSLRIKLTGDEEIERDDVLDFMDCGCNNFLGDISLVTASYHELFIKKYLNVSDLQNTAKEKLATFIMDHMAEFFKFVRKRLEREKQTNDSTVLVRALDKFYRKVQSVHQLIPESGMDRTAANIVAFSAHSLVAHCTEYCINQLLTIITDTRQALVTTKSNQSIIFDIFNQMFHTIEDLMKSVLLNLKAFVDPDIAFSTKPYFRGPFCIDDIREGLVVNFLKQLSERFDGFAHESSQNSSIPASLLLIMCKLSFVFMEKTIDQFLQNAESWFPVDDEIKQGCIITKTSTLQDMYKKTSHLLLNQYVSTQGLSISQMLRKSVETRDWLNTIEPRNVRAVMKRVVEDITIIDSQVGTLLAEGVRKAPSSDSSKRTHSILHTAQRNQMNYGKNLNIDTSLMSNIQKLFTERIEVFTAVDFNKISVLTGIIKIALKTLVECIRLRTFSKYGLQQIQVDTHYLQMYLWRFVHDENIVHFLLDEAINSAVHRCIEPEMMEPSVVEMICEKS</sequence>
<comment type="function">
    <text evidence="5">Acts as component of the GARP complex that is involved in retrograde transport from early and late endosomes to the trans-Golgi network (TGN).</text>
</comment>
<dbReference type="Pfam" id="PF15469">
    <property type="entry name" value="Sec5"/>
    <property type="match status" value="1"/>
</dbReference>
<dbReference type="Proteomes" id="UP001652625">
    <property type="component" value="Chromosome 03"/>
</dbReference>
<keyword evidence="5" id="KW-0653">Protein transport</keyword>
<comment type="similarity">
    <text evidence="1 5">Belongs to the VPS51 family.</text>
</comment>
<proteinExistence type="inferred from homology"/>
<reference evidence="8" key="1">
    <citation type="submission" date="2025-08" db="UniProtKB">
        <authorList>
            <consortium name="RefSeq"/>
        </authorList>
    </citation>
    <scope>IDENTIFICATION</scope>
</reference>
<dbReference type="RefSeq" id="XP_065649372.1">
    <property type="nucleotide sequence ID" value="XM_065793300.1"/>
</dbReference>
<comment type="subunit">
    <text evidence="5">Component of the Golgi-associated retrograde protein (GARP) complex.</text>
</comment>
<keyword evidence="5" id="KW-0445">Lipid transport</keyword>
<comment type="subcellular location">
    <subcellularLocation>
        <location evidence="5">Golgi apparatus</location>
        <location evidence="5">trans-Golgi network</location>
    </subcellularLocation>
</comment>
<dbReference type="PANTHER" id="PTHR15954">
    <property type="entry name" value="VACUOLAR PROTEIN SORTING-ASSOCIATED PROTEIN 51 HOMOLOG"/>
    <property type="match status" value="1"/>
</dbReference>
<organism evidence="7 8">
    <name type="scientific">Hydra vulgaris</name>
    <name type="common">Hydra</name>
    <name type="synonym">Hydra attenuata</name>
    <dbReference type="NCBI Taxonomy" id="6087"/>
    <lineage>
        <taxon>Eukaryota</taxon>
        <taxon>Metazoa</taxon>
        <taxon>Cnidaria</taxon>
        <taxon>Hydrozoa</taxon>
        <taxon>Hydroidolina</taxon>
        <taxon>Anthoathecata</taxon>
        <taxon>Aplanulata</taxon>
        <taxon>Hydridae</taxon>
        <taxon>Hydra</taxon>
    </lineage>
</organism>
<evidence type="ECO:0000256" key="2">
    <source>
        <dbReference type="ARBA" id="ARBA00016122"/>
    </source>
</evidence>
<keyword evidence="5" id="KW-0333">Golgi apparatus</keyword>
<dbReference type="InterPro" id="IPR016159">
    <property type="entry name" value="Cullin_repeat-like_dom_sf"/>
</dbReference>
<dbReference type="SUPFAM" id="SSF74788">
    <property type="entry name" value="Cullin repeat-like"/>
    <property type="match status" value="1"/>
</dbReference>
<evidence type="ECO:0000259" key="6">
    <source>
        <dbReference type="Pfam" id="PF15469"/>
    </source>
</evidence>
<dbReference type="InterPro" id="IPR014812">
    <property type="entry name" value="Vps51"/>
</dbReference>
<accession>A0ABM4BK25</accession>
<evidence type="ECO:0000313" key="8">
    <source>
        <dbReference type="RefSeq" id="XP_065649372.1"/>
    </source>
</evidence>
<protein>
    <recommendedName>
        <fullName evidence="2 5">Vacuolar protein sorting-associated protein 51 homolog</fullName>
    </recommendedName>
</protein>
<evidence type="ECO:0000256" key="1">
    <source>
        <dbReference type="ARBA" id="ARBA00006080"/>
    </source>
</evidence>
<dbReference type="InterPro" id="IPR039481">
    <property type="entry name" value="EXOC2/Sec5_N_dom"/>
</dbReference>
<gene>
    <name evidence="8" type="primary">LOC101239621</name>
</gene>
<evidence type="ECO:0000256" key="4">
    <source>
        <dbReference type="ARBA" id="ARBA00023054"/>
    </source>
</evidence>
<keyword evidence="3 5" id="KW-0813">Transport</keyword>
<evidence type="ECO:0000313" key="7">
    <source>
        <dbReference type="Proteomes" id="UP001652625"/>
    </source>
</evidence>